<proteinExistence type="predicted"/>
<feature type="region of interest" description="Disordered" evidence="1">
    <location>
        <begin position="133"/>
        <end position="157"/>
    </location>
</feature>
<evidence type="ECO:0000313" key="3">
    <source>
        <dbReference type="EMBL" id="SVD34590.1"/>
    </source>
</evidence>
<dbReference type="AlphaFoldDB" id="A0A382UK62"/>
<accession>A0A382UK62</accession>
<feature type="transmembrane region" description="Helical" evidence="2">
    <location>
        <begin position="30"/>
        <end position="50"/>
    </location>
</feature>
<evidence type="ECO:0000256" key="1">
    <source>
        <dbReference type="SAM" id="MobiDB-lite"/>
    </source>
</evidence>
<name>A0A382UK62_9ZZZZ</name>
<protein>
    <submittedName>
        <fullName evidence="3">Uncharacterized protein</fullName>
    </submittedName>
</protein>
<organism evidence="3">
    <name type="scientific">marine metagenome</name>
    <dbReference type="NCBI Taxonomy" id="408172"/>
    <lineage>
        <taxon>unclassified sequences</taxon>
        <taxon>metagenomes</taxon>
        <taxon>ecological metagenomes</taxon>
    </lineage>
</organism>
<feature type="non-terminal residue" evidence="3">
    <location>
        <position position="157"/>
    </location>
</feature>
<reference evidence="3" key="1">
    <citation type="submission" date="2018-05" db="EMBL/GenBank/DDBJ databases">
        <authorList>
            <person name="Lanie J.A."/>
            <person name="Ng W.-L."/>
            <person name="Kazmierczak K.M."/>
            <person name="Andrzejewski T.M."/>
            <person name="Davidsen T.M."/>
            <person name="Wayne K.J."/>
            <person name="Tettelin H."/>
            <person name="Glass J.I."/>
            <person name="Rusch D."/>
            <person name="Podicherti R."/>
            <person name="Tsui H.-C.T."/>
            <person name="Winkler M.E."/>
        </authorList>
    </citation>
    <scope>NUCLEOTIDE SEQUENCE</scope>
</reference>
<evidence type="ECO:0000256" key="2">
    <source>
        <dbReference type="SAM" id="Phobius"/>
    </source>
</evidence>
<keyword evidence="2" id="KW-0472">Membrane</keyword>
<feature type="compositionally biased region" description="Acidic residues" evidence="1">
    <location>
        <begin position="137"/>
        <end position="157"/>
    </location>
</feature>
<dbReference type="EMBL" id="UINC01144833">
    <property type="protein sequence ID" value="SVD34590.1"/>
    <property type="molecule type" value="Genomic_DNA"/>
</dbReference>
<keyword evidence="2" id="KW-1133">Transmembrane helix</keyword>
<keyword evidence="2" id="KW-0812">Transmembrane</keyword>
<sequence length="157" mass="17749">MGLITAYIVIAVLLLSLNLTSQWKWGVKAVAIVVTASFFVGAYIFTYRLLGWPTNTELPGHFQVLWATIEEPNKFTGEEGGIYIWLDTLDEYNIPLGIPRAHELPYTDRLAEALLEVQEKIQEGVDVSGMAERFYEETGDEETTENTEERDEESSGR</sequence>
<gene>
    <name evidence="3" type="ORF">METZ01_LOCUS387444</name>
</gene>